<gene>
    <name evidence="1" type="ORF">PAHAL_2G037500</name>
</gene>
<sequence>MIEDPRFELLDLDFGWSGSLFLLSIFDLGDQQLDSCSGVSIWQGGSSILVFSLQLRRAKVTAAGQV</sequence>
<evidence type="ECO:0000313" key="1">
    <source>
        <dbReference type="EMBL" id="PAN09617.1"/>
    </source>
</evidence>
<dbReference type="Gramene" id="PAN09617">
    <property type="protein sequence ID" value="PAN09617"/>
    <property type="gene ID" value="PAHAL_2G037500"/>
</dbReference>
<protein>
    <submittedName>
        <fullName evidence="1">Uncharacterized protein</fullName>
    </submittedName>
</protein>
<proteinExistence type="predicted"/>
<dbReference type="AlphaFoldDB" id="A0A2S3GW88"/>
<name>A0A2S3GW88_9POAL</name>
<reference evidence="1" key="1">
    <citation type="submission" date="2018-04" db="EMBL/GenBank/DDBJ databases">
        <title>WGS assembly of Panicum hallii.</title>
        <authorList>
            <person name="Lovell J."/>
            <person name="Jenkins J."/>
            <person name="Lowry D."/>
            <person name="Mamidi S."/>
            <person name="Sreedasyam A."/>
            <person name="Weng X."/>
            <person name="Barry K."/>
            <person name="Bonette J."/>
            <person name="Campitelli B."/>
            <person name="Daum C."/>
            <person name="Gordon S."/>
            <person name="Gould B."/>
            <person name="Lipzen A."/>
            <person name="Macqueen A."/>
            <person name="Palacio-Mejia J."/>
            <person name="Plott C."/>
            <person name="Shakirov E."/>
            <person name="Shu S."/>
            <person name="Yoshinaga Y."/>
            <person name="Zane M."/>
            <person name="Rokhsar D."/>
            <person name="Grimwood J."/>
            <person name="Schmutz J."/>
            <person name="Juenger T."/>
        </authorList>
    </citation>
    <scope>NUCLEOTIDE SEQUENCE [LARGE SCALE GENOMIC DNA]</scope>
    <source>
        <strain evidence="1">FIL2</strain>
    </source>
</reference>
<organism evidence="1">
    <name type="scientific">Panicum hallii</name>
    <dbReference type="NCBI Taxonomy" id="206008"/>
    <lineage>
        <taxon>Eukaryota</taxon>
        <taxon>Viridiplantae</taxon>
        <taxon>Streptophyta</taxon>
        <taxon>Embryophyta</taxon>
        <taxon>Tracheophyta</taxon>
        <taxon>Spermatophyta</taxon>
        <taxon>Magnoliopsida</taxon>
        <taxon>Liliopsida</taxon>
        <taxon>Poales</taxon>
        <taxon>Poaceae</taxon>
        <taxon>PACMAD clade</taxon>
        <taxon>Panicoideae</taxon>
        <taxon>Panicodae</taxon>
        <taxon>Paniceae</taxon>
        <taxon>Panicinae</taxon>
        <taxon>Panicum</taxon>
        <taxon>Panicum sect. Panicum</taxon>
    </lineage>
</organism>
<accession>A0A2S3GW88</accession>
<dbReference type="EMBL" id="CM008047">
    <property type="protein sequence ID" value="PAN09617.1"/>
    <property type="molecule type" value="Genomic_DNA"/>
</dbReference>
<dbReference type="Proteomes" id="UP000243499">
    <property type="component" value="Chromosome 2"/>
</dbReference>